<accession>A0AAW5QYV1</accession>
<dbReference type="Proteomes" id="UP001320898">
    <property type="component" value="Unassembled WGS sequence"/>
</dbReference>
<dbReference type="Pfam" id="PF08808">
    <property type="entry name" value="RES"/>
    <property type="match status" value="1"/>
</dbReference>
<reference evidence="2 3" key="1">
    <citation type="submission" date="2022-04" db="EMBL/GenBank/DDBJ databases">
        <authorList>
            <person name="Ye Y.-Q."/>
            <person name="Du Z.-J."/>
        </authorList>
    </citation>
    <scope>NUCLEOTIDE SEQUENCE [LARGE SCALE GENOMIC DNA]</scope>
    <source>
        <strain evidence="2 3">A6E488</strain>
    </source>
</reference>
<evidence type="ECO:0000259" key="1">
    <source>
        <dbReference type="SMART" id="SM00953"/>
    </source>
</evidence>
<dbReference type="RefSeq" id="WP_261615155.1">
    <property type="nucleotide sequence ID" value="NZ_JALIDZ010000003.1"/>
</dbReference>
<organism evidence="2 3">
    <name type="scientific">Microbaculum marinisediminis</name>
    <dbReference type="NCBI Taxonomy" id="2931392"/>
    <lineage>
        <taxon>Bacteria</taxon>
        <taxon>Pseudomonadati</taxon>
        <taxon>Pseudomonadota</taxon>
        <taxon>Alphaproteobacteria</taxon>
        <taxon>Hyphomicrobiales</taxon>
        <taxon>Tepidamorphaceae</taxon>
        <taxon>Microbaculum</taxon>
    </lineage>
</organism>
<feature type="domain" description="RES" evidence="1">
    <location>
        <begin position="72"/>
        <end position="210"/>
    </location>
</feature>
<dbReference type="EMBL" id="JALIDZ010000003">
    <property type="protein sequence ID" value="MCT8971578.1"/>
    <property type="molecule type" value="Genomic_DNA"/>
</dbReference>
<comment type="caution">
    <text evidence="2">The sequence shown here is derived from an EMBL/GenBank/DDBJ whole genome shotgun (WGS) entry which is preliminary data.</text>
</comment>
<dbReference type="InterPro" id="IPR014914">
    <property type="entry name" value="RES_dom"/>
</dbReference>
<evidence type="ECO:0000313" key="3">
    <source>
        <dbReference type="Proteomes" id="UP001320898"/>
    </source>
</evidence>
<gene>
    <name evidence="2" type="ORF">MUB46_06905</name>
</gene>
<keyword evidence="3" id="KW-1185">Reference proteome</keyword>
<proteinExistence type="predicted"/>
<name>A0AAW5QYV1_9HYPH</name>
<sequence length="255" mass="28031">MSSPISTPAALSSETRPLGGACWRLVEAQHYVSTMKLVDTLEEQELLENLIEDTKPAIPVPCRHLHYLLASPFRYGAPYPVGSRFRRAGMTEGVYYAAEQQETAIAETIFHRLLFFADSPDTPWPQTPGEFTAFSANFATATGLDLMDGPLAAHRARWTDPTDYGPCQDLADRARAAGVEAIRYESVRDPRSGANLALLACTAFTVAAPVDQITWKIHLGTAGAWAVSASLQQKIEYARDAFSADPRIEALDWDR</sequence>
<dbReference type="AlphaFoldDB" id="A0AAW5QYV1"/>
<evidence type="ECO:0000313" key="2">
    <source>
        <dbReference type="EMBL" id="MCT8971578.1"/>
    </source>
</evidence>
<protein>
    <submittedName>
        <fullName evidence="2">RES family NAD+ phosphorylase</fullName>
    </submittedName>
</protein>
<dbReference type="SMART" id="SM00953">
    <property type="entry name" value="RES"/>
    <property type="match status" value="1"/>
</dbReference>